<evidence type="ECO:0000313" key="2">
    <source>
        <dbReference type="Proteomes" id="UP000286392"/>
    </source>
</evidence>
<comment type="caution">
    <text evidence="1">The sequence shown here is derived from an EMBL/GenBank/DDBJ whole genome shotgun (WGS) entry which is preliminary data.</text>
</comment>
<dbReference type="EMBL" id="QROB01000030">
    <property type="protein sequence ID" value="RHK84293.1"/>
    <property type="molecule type" value="Genomic_DNA"/>
</dbReference>
<sequence length="89" mass="10219">MNNKRIVNALAALILPGLDRLDQKCNWIIAELSELKSTLRHSDRNIDTLIDKLENSASELLKQAQMYHLELEKNLSEESSLFTLKIVKK</sequence>
<gene>
    <name evidence="1" type="ORF">DW043_17280</name>
</gene>
<reference evidence="1 2" key="1">
    <citation type="submission" date="2018-08" db="EMBL/GenBank/DDBJ databases">
        <title>A genome reference for cultivated species of the human gut microbiota.</title>
        <authorList>
            <person name="Zou Y."/>
            <person name="Xue W."/>
            <person name="Luo G."/>
        </authorList>
    </citation>
    <scope>NUCLEOTIDE SEQUENCE [LARGE SCALE GENOMIC DNA]</scope>
    <source>
        <strain evidence="1 2">AF39-8AT</strain>
    </source>
</reference>
<organism evidence="1 2">
    <name type="scientific">Phocaeicola vulgatus</name>
    <name type="common">Bacteroides vulgatus</name>
    <dbReference type="NCBI Taxonomy" id="821"/>
    <lineage>
        <taxon>Bacteria</taxon>
        <taxon>Pseudomonadati</taxon>
        <taxon>Bacteroidota</taxon>
        <taxon>Bacteroidia</taxon>
        <taxon>Bacteroidales</taxon>
        <taxon>Bacteroidaceae</taxon>
        <taxon>Phocaeicola</taxon>
    </lineage>
</organism>
<dbReference type="AlphaFoldDB" id="A0AB73Z4Q1"/>
<proteinExistence type="predicted"/>
<name>A0AB73Z4Q1_PHOVU</name>
<protein>
    <submittedName>
        <fullName evidence="1">Uncharacterized protein</fullName>
    </submittedName>
</protein>
<dbReference type="Proteomes" id="UP000286392">
    <property type="component" value="Unassembled WGS sequence"/>
</dbReference>
<dbReference type="RefSeq" id="WP_118356462.1">
    <property type="nucleotide sequence ID" value="NZ_QROB01000030.1"/>
</dbReference>
<evidence type="ECO:0000313" key="1">
    <source>
        <dbReference type="EMBL" id="RHK84293.1"/>
    </source>
</evidence>
<accession>A0AB73Z4Q1</accession>